<evidence type="ECO:0000313" key="3">
    <source>
        <dbReference type="Proteomes" id="UP000014174"/>
    </source>
</evidence>
<keyword evidence="3" id="KW-1185">Reference proteome</keyword>
<organism evidence="2 3">
    <name type="scientific">Arcticibacter svalbardensis MN12-7</name>
    <dbReference type="NCBI Taxonomy" id="1150600"/>
    <lineage>
        <taxon>Bacteria</taxon>
        <taxon>Pseudomonadati</taxon>
        <taxon>Bacteroidota</taxon>
        <taxon>Sphingobacteriia</taxon>
        <taxon>Sphingobacteriales</taxon>
        <taxon>Sphingobacteriaceae</taxon>
        <taxon>Arcticibacter</taxon>
    </lineage>
</organism>
<accession>R9H3Q3</accession>
<evidence type="ECO:0000256" key="1">
    <source>
        <dbReference type="SAM" id="MobiDB-lite"/>
    </source>
</evidence>
<dbReference type="OrthoDB" id="1373932at2"/>
<evidence type="ECO:0000313" key="2">
    <source>
        <dbReference type="EMBL" id="EOR95819.1"/>
    </source>
</evidence>
<feature type="compositionally biased region" description="Polar residues" evidence="1">
    <location>
        <begin position="54"/>
        <end position="63"/>
    </location>
</feature>
<protein>
    <submittedName>
        <fullName evidence="2">Uncharacterized protein</fullName>
    </submittedName>
</protein>
<gene>
    <name evidence="2" type="ORF">ADIARSV_1132</name>
</gene>
<dbReference type="EMBL" id="AQPN01000043">
    <property type="protein sequence ID" value="EOR95819.1"/>
    <property type="molecule type" value="Genomic_DNA"/>
</dbReference>
<dbReference type="AlphaFoldDB" id="R9H3Q3"/>
<comment type="caution">
    <text evidence="2">The sequence shown here is derived from an EMBL/GenBank/DDBJ whole genome shotgun (WGS) entry which is preliminary data.</text>
</comment>
<reference evidence="2 3" key="1">
    <citation type="journal article" date="2013" name="Genome Announc.">
        <title>Draft Genome Sequence of Arcticibacter svalbardensis Strain MN12-7T, a Member of the Family Sphingobacteriaceae Isolated from an Arctic Soil Sample.</title>
        <authorList>
            <person name="Shivaji S."/>
            <person name="Ara S."/>
            <person name="Prasad S."/>
            <person name="Manasa B.P."/>
            <person name="Begum Z."/>
            <person name="Singh A."/>
            <person name="Kumar Pinnaka A."/>
        </authorList>
    </citation>
    <scope>NUCLEOTIDE SEQUENCE [LARGE SCALE GENOMIC DNA]</scope>
    <source>
        <strain evidence="2 3">MN12-7</strain>
    </source>
</reference>
<name>R9H3Q3_9SPHI</name>
<dbReference type="Proteomes" id="UP000014174">
    <property type="component" value="Unassembled WGS sequence"/>
</dbReference>
<sequence>MDIALKFKIVERIVQMDDEKLLNEIKSLVGLTDDDLVVKDPQMTTESAPLPTPETLQGESDPQSEVMAELINRFLKK</sequence>
<dbReference type="RefSeq" id="WP_016194376.1">
    <property type="nucleotide sequence ID" value="NZ_AQPN01000043.1"/>
</dbReference>
<feature type="region of interest" description="Disordered" evidence="1">
    <location>
        <begin position="43"/>
        <end position="63"/>
    </location>
</feature>
<proteinExistence type="predicted"/>